<protein>
    <recommendedName>
        <fullName evidence="2">PH domain-containing protein</fullName>
    </recommendedName>
</protein>
<feature type="compositionally biased region" description="Basic and acidic residues" evidence="1">
    <location>
        <begin position="398"/>
        <end position="409"/>
    </location>
</feature>
<dbReference type="InterPro" id="IPR039712">
    <property type="entry name" value="Meu6"/>
</dbReference>
<gene>
    <name evidence="3" type="ORF">PG994_007536</name>
</gene>
<evidence type="ECO:0000259" key="2">
    <source>
        <dbReference type="PROSITE" id="PS50003"/>
    </source>
</evidence>
<reference evidence="3 4" key="1">
    <citation type="submission" date="2023-01" db="EMBL/GenBank/DDBJ databases">
        <title>Analysis of 21 Apiospora genomes using comparative genomics revels a genus with tremendous synthesis potential of carbohydrate active enzymes and secondary metabolites.</title>
        <authorList>
            <person name="Sorensen T."/>
        </authorList>
    </citation>
    <scope>NUCLEOTIDE SEQUENCE [LARGE SCALE GENOMIC DNA]</scope>
    <source>
        <strain evidence="3 4">CBS 135458</strain>
    </source>
</reference>
<feature type="compositionally biased region" description="Low complexity" evidence="1">
    <location>
        <begin position="377"/>
        <end position="396"/>
    </location>
</feature>
<feature type="compositionally biased region" description="Low complexity" evidence="1">
    <location>
        <begin position="1"/>
        <end position="34"/>
    </location>
</feature>
<accession>A0ABR1V167</accession>
<dbReference type="PROSITE" id="PS50003">
    <property type="entry name" value="PH_DOMAIN"/>
    <property type="match status" value="1"/>
</dbReference>
<dbReference type="InterPro" id="IPR001849">
    <property type="entry name" value="PH_domain"/>
</dbReference>
<evidence type="ECO:0000256" key="1">
    <source>
        <dbReference type="SAM" id="MobiDB-lite"/>
    </source>
</evidence>
<feature type="compositionally biased region" description="Basic and acidic residues" evidence="1">
    <location>
        <begin position="417"/>
        <end position="433"/>
    </location>
</feature>
<comment type="caution">
    <text evidence="3">The sequence shown here is derived from an EMBL/GenBank/DDBJ whole genome shotgun (WGS) entry which is preliminary data.</text>
</comment>
<evidence type="ECO:0000313" key="3">
    <source>
        <dbReference type="EMBL" id="KAK8064898.1"/>
    </source>
</evidence>
<dbReference type="GeneID" id="92092008"/>
<proteinExistence type="predicted"/>
<evidence type="ECO:0000313" key="4">
    <source>
        <dbReference type="Proteomes" id="UP001480595"/>
    </source>
</evidence>
<dbReference type="Gene3D" id="2.30.29.30">
    <property type="entry name" value="Pleckstrin-homology domain (PH domain)/Phosphotyrosine-binding domain (PTB)"/>
    <property type="match status" value="1"/>
</dbReference>
<dbReference type="InterPro" id="IPR011993">
    <property type="entry name" value="PH-like_dom_sf"/>
</dbReference>
<sequence>MAEVQKPVEVVPETTPAPAEAAAEEPAAAETAAAAEEKREEEAKPIEEGTLEHKGAGAGFPKNLMFSKTHFWFGSEAVPSEKLAAYLKSEKATDVGHHVAAWATETGKGLLFYGKEADKATPHGIIPLADAAEPTTEGNNKFTVVAKGQKHAFKAPNTADRDNWVSQLKLRIAEAKELATTVTESETYKKTLETLKPTPAAKKEDKPAATEETPAVTEGAATEETQTPTVVEPAAEPKKEGEAKEEPKRRSASRKRASIFGNLLGGGKKEEKAAATEETPATAEGAEETPTVETPAAEPTAEGAATEAAPATEEKPVKPTPTKRASLFGGLSFSKKQPKADPTATTPTAETAPTTEAVPVSENAPVIPAVETSEPLSTEVASPTAATPEAEAAAATNGEKKEVKSDKRKSSLPFNFGKKDKSPSSEDEGEKKSGSPLFSKLRQTVKGKGKATEKPAEKPTEEAVAEAPETAAEEKPAETAAAPAEETAAEEKPLTTSAPSAVPAAA</sequence>
<dbReference type="RefSeq" id="XP_066715887.1">
    <property type="nucleotide sequence ID" value="XM_066858945.1"/>
</dbReference>
<feature type="compositionally biased region" description="Basic and acidic residues" evidence="1">
    <location>
        <begin position="450"/>
        <end position="461"/>
    </location>
</feature>
<feature type="region of interest" description="Disordered" evidence="1">
    <location>
        <begin position="193"/>
        <end position="506"/>
    </location>
</feature>
<organism evidence="3 4">
    <name type="scientific">Apiospora phragmitis</name>
    <dbReference type="NCBI Taxonomy" id="2905665"/>
    <lineage>
        <taxon>Eukaryota</taxon>
        <taxon>Fungi</taxon>
        <taxon>Dikarya</taxon>
        <taxon>Ascomycota</taxon>
        <taxon>Pezizomycotina</taxon>
        <taxon>Sordariomycetes</taxon>
        <taxon>Xylariomycetidae</taxon>
        <taxon>Amphisphaeriales</taxon>
        <taxon>Apiosporaceae</taxon>
        <taxon>Apiospora</taxon>
    </lineage>
</organism>
<feature type="region of interest" description="Disordered" evidence="1">
    <location>
        <begin position="1"/>
        <end position="58"/>
    </location>
</feature>
<feature type="compositionally biased region" description="Basic and acidic residues" evidence="1">
    <location>
        <begin position="235"/>
        <end position="249"/>
    </location>
</feature>
<feature type="domain" description="PH" evidence="2">
    <location>
        <begin position="44"/>
        <end position="173"/>
    </location>
</feature>
<dbReference type="PANTHER" id="PTHR42073">
    <property type="entry name" value="MEIOTIC EXPRESSION UP-REGULATED PROTEIN 6"/>
    <property type="match status" value="1"/>
</dbReference>
<dbReference type="PANTHER" id="PTHR42073:SF1">
    <property type="entry name" value="MEIOTIC EXPRESSION UP-REGULATED PROTEIN 6"/>
    <property type="match status" value="1"/>
</dbReference>
<feature type="compositionally biased region" description="Low complexity" evidence="1">
    <location>
        <begin position="220"/>
        <end position="234"/>
    </location>
</feature>
<dbReference type="Proteomes" id="UP001480595">
    <property type="component" value="Unassembled WGS sequence"/>
</dbReference>
<feature type="compositionally biased region" description="Low complexity" evidence="1">
    <location>
        <begin position="495"/>
        <end position="506"/>
    </location>
</feature>
<feature type="compositionally biased region" description="Basic and acidic residues" evidence="1">
    <location>
        <begin position="35"/>
        <end position="55"/>
    </location>
</feature>
<feature type="compositionally biased region" description="Low complexity" evidence="1">
    <location>
        <begin position="276"/>
        <end position="311"/>
    </location>
</feature>
<name>A0ABR1V167_9PEZI</name>
<feature type="compositionally biased region" description="Low complexity" evidence="1">
    <location>
        <begin position="342"/>
        <end position="360"/>
    </location>
</feature>
<dbReference type="Pfam" id="PF15406">
    <property type="entry name" value="PH_6"/>
    <property type="match status" value="1"/>
</dbReference>
<dbReference type="SUPFAM" id="SSF50729">
    <property type="entry name" value="PH domain-like"/>
    <property type="match status" value="1"/>
</dbReference>
<dbReference type="InterPro" id="IPR039483">
    <property type="entry name" value="Meu6_PH_dom"/>
</dbReference>
<keyword evidence="4" id="KW-1185">Reference proteome</keyword>
<dbReference type="EMBL" id="JAQQWL010000007">
    <property type="protein sequence ID" value="KAK8064898.1"/>
    <property type="molecule type" value="Genomic_DNA"/>
</dbReference>
<dbReference type="SMART" id="SM00233">
    <property type="entry name" value="PH"/>
    <property type="match status" value="1"/>
</dbReference>